<dbReference type="AlphaFoldDB" id="A0AAN6PI28"/>
<dbReference type="InterPro" id="IPR043519">
    <property type="entry name" value="NT_sf"/>
</dbReference>
<name>A0AAN6PI28_9PEZI</name>
<accession>A0AAN6PI28</accession>
<dbReference type="EMBL" id="MU854360">
    <property type="protein sequence ID" value="KAK4041276.1"/>
    <property type="molecule type" value="Genomic_DNA"/>
</dbReference>
<protein>
    <submittedName>
        <fullName evidence="2">Uncharacterized protein</fullName>
    </submittedName>
</protein>
<dbReference type="SUPFAM" id="SSF81301">
    <property type="entry name" value="Nucleotidyltransferase"/>
    <property type="match status" value="1"/>
</dbReference>
<gene>
    <name evidence="2" type="ORF">C8A01DRAFT_34688</name>
</gene>
<feature type="region of interest" description="Disordered" evidence="1">
    <location>
        <begin position="1"/>
        <end position="31"/>
    </location>
</feature>
<dbReference type="Proteomes" id="UP001303115">
    <property type="component" value="Unassembled WGS sequence"/>
</dbReference>
<evidence type="ECO:0000256" key="1">
    <source>
        <dbReference type="SAM" id="MobiDB-lite"/>
    </source>
</evidence>
<evidence type="ECO:0000313" key="3">
    <source>
        <dbReference type="Proteomes" id="UP001303115"/>
    </source>
</evidence>
<keyword evidence="3" id="KW-1185">Reference proteome</keyword>
<dbReference type="Gene3D" id="3.30.460.40">
    <property type="match status" value="1"/>
</dbReference>
<feature type="compositionally biased region" description="Polar residues" evidence="1">
    <location>
        <begin position="1"/>
        <end position="16"/>
    </location>
</feature>
<proteinExistence type="predicted"/>
<reference evidence="3" key="1">
    <citation type="journal article" date="2023" name="Mol. Phylogenet. Evol.">
        <title>Genome-scale phylogeny and comparative genomics of the fungal order Sordariales.</title>
        <authorList>
            <person name="Hensen N."/>
            <person name="Bonometti L."/>
            <person name="Westerberg I."/>
            <person name="Brannstrom I.O."/>
            <person name="Guillou S."/>
            <person name="Cros-Aarteil S."/>
            <person name="Calhoun S."/>
            <person name="Haridas S."/>
            <person name="Kuo A."/>
            <person name="Mondo S."/>
            <person name="Pangilinan J."/>
            <person name="Riley R."/>
            <person name="LaButti K."/>
            <person name="Andreopoulos B."/>
            <person name="Lipzen A."/>
            <person name="Chen C."/>
            <person name="Yan M."/>
            <person name="Daum C."/>
            <person name="Ng V."/>
            <person name="Clum A."/>
            <person name="Steindorff A."/>
            <person name="Ohm R.A."/>
            <person name="Martin F."/>
            <person name="Silar P."/>
            <person name="Natvig D.O."/>
            <person name="Lalanne C."/>
            <person name="Gautier V."/>
            <person name="Ament-Velasquez S.L."/>
            <person name="Kruys A."/>
            <person name="Hutchinson M.I."/>
            <person name="Powell A.J."/>
            <person name="Barry K."/>
            <person name="Miller A.N."/>
            <person name="Grigoriev I.V."/>
            <person name="Debuchy R."/>
            <person name="Gladieux P."/>
            <person name="Hiltunen Thoren M."/>
            <person name="Johannesson H."/>
        </authorList>
    </citation>
    <scope>NUCLEOTIDE SEQUENCE [LARGE SCALE GENOMIC DNA]</scope>
    <source>
        <strain evidence="3">CBS 284.82</strain>
    </source>
</reference>
<organism evidence="2 3">
    <name type="scientific">Parachaetomium inaequale</name>
    <dbReference type="NCBI Taxonomy" id="2588326"/>
    <lineage>
        <taxon>Eukaryota</taxon>
        <taxon>Fungi</taxon>
        <taxon>Dikarya</taxon>
        <taxon>Ascomycota</taxon>
        <taxon>Pezizomycotina</taxon>
        <taxon>Sordariomycetes</taxon>
        <taxon>Sordariomycetidae</taxon>
        <taxon>Sordariales</taxon>
        <taxon>Chaetomiaceae</taxon>
        <taxon>Parachaetomium</taxon>
    </lineage>
</organism>
<comment type="caution">
    <text evidence="2">The sequence shown here is derived from an EMBL/GenBank/DDBJ whole genome shotgun (WGS) entry which is preliminary data.</text>
</comment>
<sequence>MTSPENSPFPTDSANSPKNEPKPLLPNPPATWDLQAHLPQLERDGLKATQAHLIHALDHVGALLSARDYNWAVTGGLALFMHGFRDRARDTPDVDVVVEASTLDVLGALTDARIYRPPILEVVSSGRGRFYVLTGPEFGDLGVQERGVVEVGLMPTGLHFGVPTTLSGTTTIKTADTAAGPRTYGVLSVPQLVSAKLYALDLRDTERDLDDLEWLCLTFPHEFRDAADMLGDKELLMGFVTKYREKNLELQARAVRS</sequence>
<evidence type="ECO:0000313" key="2">
    <source>
        <dbReference type="EMBL" id="KAK4041276.1"/>
    </source>
</evidence>